<dbReference type="RefSeq" id="WP_022770396.1">
    <property type="nucleotide sequence ID" value="NC_022575.1"/>
</dbReference>
<dbReference type="Gene3D" id="3.40.50.790">
    <property type="match status" value="1"/>
</dbReference>
<dbReference type="GO" id="GO:0003735">
    <property type="term" value="F:structural constituent of ribosome"/>
    <property type="evidence" value="ECO:0007669"/>
    <property type="project" value="InterPro"/>
</dbReference>
<dbReference type="InterPro" id="IPR023673">
    <property type="entry name" value="Ribosomal_uL1_CS"/>
</dbReference>
<proteinExistence type="inferred from homology"/>
<dbReference type="PATRIC" id="fig|1403316.3.peg.492"/>
<dbReference type="SUPFAM" id="SSF56808">
    <property type="entry name" value="Ribosomal protein L1"/>
    <property type="match status" value="1"/>
</dbReference>
<keyword evidence="5 6" id="KW-0687">Ribonucleoprotein</keyword>
<dbReference type="KEGG" id="mpv:PRV_02615"/>
<organism evidence="7 8">
    <name type="scientific">Mycoplasma parvum str. Indiana</name>
    <dbReference type="NCBI Taxonomy" id="1403316"/>
    <lineage>
        <taxon>Bacteria</taxon>
        <taxon>Bacillati</taxon>
        <taxon>Mycoplasmatota</taxon>
        <taxon>Mollicutes</taxon>
        <taxon>Mycoplasmataceae</taxon>
        <taxon>Mycoplasma</taxon>
    </lineage>
</organism>
<evidence type="ECO:0000256" key="5">
    <source>
        <dbReference type="ARBA" id="ARBA00023274"/>
    </source>
</evidence>
<evidence type="ECO:0000256" key="2">
    <source>
        <dbReference type="ARBA" id="ARBA00022491"/>
    </source>
</evidence>
<name>U5NBU0_9MOLU</name>
<dbReference type="Gene3D" id="3.30.190.20">
    <property type="match status" value="1"/>
</dbReference>
<dbReference type="EMBL" id="CP006771">
    <property type="protein sequence ID" value="AGX88790.1"/>
    <property type="molecule type" value="Genomic_DNA"/>
</dbReference>
<keyword evidence="2" id="KW-0678">Repressor</keyword>
<dbReference type="GO" id="GO:0003723">
    <property type="term" value="F:RNA binding"/>
    <property type="evidence" value="ECO:0007669"/>
    <property type="project" value="InterPro"/>
</dbReference>
<keyword evidence="4 6" id="KW-0689">Ribosomal protein</keyword>
<evidence type="ECO:0000313" key="8">
    <source>
        <dbReference type="Proteomes" id="UP000017119"/>
    </source>
</evidence>
<evidence type="ECO:0000256" key="3">
    <source>
        <dbReference type="ARBA" id="ARBA00022845"/>
    </source>
</evidence>
<dbReference type="PIRSF" id="PIRSF002155">
    <property type="entry name" value="Ribosomal_L1"/>
    <property type="match status" value="1"/>
</dbReference>
<dbReference type="InterPro" id="IPR023674">
    <property type="entry name" value="Ribosomal_uL1-like"/>
</dbReference>
<evidence type="ECO:0000313" key="7">
    <source>
        <dbReference type="EMBL" id="AGX88790.1"/>
    </source>
</evidence>
<gene>
    <name evidence="7" type="ORF">PRV_02615</name>
</gene>
<dbReference type="Pfam" id="PF00687">
    <property type="entry name" value="Ribosomal_L1"/>
    <property type="match status" value="1"/>
</dbReference>
<keyword evidence="3" id="KW-0810">Translation regulation</keyword>
<dbReference type="OrthoDB" id="9803740at2"/>
<keyword evidence="8" id="KW-1185">Reference proteome</keyword>
<dbReference type="PANTHER" id="PTHR36427:SF3">
    <property type="entry name" value="LARGE RIBOSOMAL SUBUNIT PROTEIN UL1M"/>
    <property type="match status" value="1"/>
</dbReference>
<dbReference type="PANTHER" id="PTHR36427">
    <property type="entry name" value="54S RIBOSOMAL PROTEIN L1, MITOCHONDRIAL"/>
    <property type="match status" value="1"/>
</dbReference>
<sequence>MELKEILNEIKNNKKDSFVESIDVVFHLSIHSKKNDQNIKLNYLLPHPVIKRPLKLLVFDDKLGESDKEKYNIDYLGNEDIIDKIRSGWLDFDLIISAQSCMPKLLVLGKILGPKGLLPSVKEGTLVQDTISTVQKFRAGQKVLRNDSGGNVHLSIGRVDFEIDQLVENFDYLLKLIKSKKPASIKKNYIKKISFSSTMGKSFKLDSKAFI</sequence>
<protein>
    <recommendedName>
        <fullName evidence="6">Ribosomal protein</fullName>
    </recommendedName>
</protein>
<dbReference type="Proteomes" id="UP000017119">
    <property type="component" value="Chromosome"/>
</dbReference>
<dbReference type="HOGENOM" id="CLU_062853_0_0_14"/>
<dbReference type="InterPro" id="IPR028364">
    <property type="entry name" value="Ribosomal_uL1/biogenesis"/>
</dbReference>
<evidence type="ECO:0000256" key="6">
    <source>
        <dbReference type="RuleBase" id="RU000659"/>
    </source>
</evidence>
<dbReference type="GO" id="GO:0006412">
    <property type="term" value="P:translation"/>
    <property type="evidence" value="ECO:0007669"/>
    <property type="project" value="InterPro"/>
</dbReference>
<dbReference type="PROSITE" id="PS01199">
    <property type="entry name" value="RIBOSOMAL_L1"/>
    <property type="match status" value="1"/>
</dbReference>
<dbReference type="GO" id="GO:0015934">
    <property type="term" value="C:large ribosomal subunit"/>
    <property type="evidence" value="ECO:0007669"/>
    <property type="project" value="InterPro"/>
</dbReference>
<dbReference type="CDD" id="cd00403">
    <property type="entry name" value="Ribosomal_L1"/>
    <property type="match status" value="1"/>
</dbReference>
<dbReference type="InterPro" id="IPR002143">
    <property type="entry name" value="Ribosomal_uL1"/>
</dbReference>
<accession>U5NBU0</accession>
<dbReference type="InterPro" id="IPR016095">
    <property type="entry name" value="Ribosomal_uL1_3-a/b-sand"/>
</dbReference>
<evidence type="ECO:0000256" key="1">
    <source>
        <dbReference type="ARBA" id="ARBA00010531"/>
    </source>
</evidence>
<comment type="similarity">
    <text evidence="1 6">Belongs to the universal ribosomal protein uL1 family.</text>
</comment>
<reference evidence="7 8" key="1">
    <citation type="journal article" date="2013" name="Genome Announc.">
        <title>Genome Sequence of Mycoplasma parvum (Formerly Eperythrozoon parvum), a Diminutive Hemoplasma of the Pig.</title>
        <authorList>
            <person name="do Nascimento N.C."/>
            <person name="Dos Santos A.P."/>
            <person name="Chu Y."/>
            <person name="Guimaraes A.M."/>
            <person name="Pagliaro A."/>
            <person name="Messick J.B."/>
        </authorList>
    </citation>
    <scope>NUCLEOTIDE SEQUENCE [LARGE SCALE GENOMIC DNA]</scope>
    <source>
        <strain evidence="7 8">Indiana</strain>
    </source>
</reference>
<dbReference type="STRING" id="1403316.PRV_02615"/>
<evidence type="ECO:0000256" key="4">
    <source>
        <dbReference type="ARBA" id="ARBA00022980"/>
    </source>
</evidence>
<dbReference type="GO" id="GO:0006417">
    <property type="term" value="P:regulation of translation"/>
    <property type="evidence" value="ECO:0007669"/>
    <property type="project" value="UniProtKB-KW"/>
</dbReference>
<dbReference type="AlphaFoldDB" id="U5NBU0"/>